<keyword evidence="1" id="KW-0472">Membrane</keyword>
<name>A0ABS6B1A9_9NOCA</name>
<sequence length="102" mass="11601">MSALTAWVLVGVCAAIFGIVVTLMLRADREEVRAAREAPTQRLRPVVGWLHEAPAEPFNVPQAHRVMQQHRLCHREDCGRKRAAYTTLVEARRLRPDSGRNY</sequence>
<evidence type="ECO:0000256" key="1">
    <source>
        <dbReference type="SAM" id="Phobius"/>
    </source>
</evidence>
<evidence type="ECO:0000313" key="2">
    <source>
        <dbReference type="EMBL" id="MBU3064082.1"/>
    </source>
</evidence>
<evidence type="ECO:0000313" key="3">
    <source>
        <dbReference type="Proteomes" id="UP000733379"/>
    </source>
</evidence>
<gene>
    <name evidence="2" type="ORF">KO481_21435</name>
</gene>
<organism evidence="2 3">
    <name type="scientific">Nocardia albiluteola</name>
    <dbReference type="NCBI Taxonomy" id="2842303"/>
    <lineage>
        <taxon>Bacteria</taxon>
        <taxon>Bacillati</taxon>
        <taxon>Actinomycetota</taxon>
        <taxon>Actinomycetes</taxon>
        <taxon>Mycobacteriales</taxon>
        <taxon>Nocardiaceae</taxon>
        <taxon>Nocardia</taxon>
    </lineage>
</organism>
<dbReference type="Proteomes" id="UP000733379">
    <property type="component" value="Unassembled WGS sequence"/>
</dbReference>
<dbReference type="EMBL" id="JAHKNI010000007">
    <property type="protein sequence ID" value="MBU3064082.1"/>
    <property type="molecule type" value="Genomic_DNA"/>
</dbReference>
<protein>
    <submittedName>
        <fullName evidence="2">Uncharacterized protein</fullName>
    </submittedName>
</protein>
<keyword evidence="3" id="KW-1185">Reference proteome</keyword>
<feature type="transmembrane region" description="Helical" evidence="1">
    <location>
        <begin position="6"/>
        <end position="25"/>
    </location>
</feature>
<keyword evidence="1" id="KW-1133">Transmembrane helix</keyword>
<keyword evidence="1" id="KW-0812">Transmembrane</keyword>
<reference evidence="2 3" key="1">
    <citation type="submission" date="2021-06" db="EMBL/GenBank/DDBJ databases">
        <title>Actinomycetes sequencing.</title>
        <authorList>
            <person name="Shan Q."/>
        </authorList>
    </citation>
    <scope>NUCLEOTIDE SEQUENCE [LARGE SCALE GENOMIC DNA]</scope>
    <source>
        <strain evidence="2 3">NEAU-G5</strain>
    </source>
</reference>
<dbReference type="RefSeq" id="WP_215919112.1">
    <property type="nucleotide sequence ID" value="NZ_JAHKNI010000007.1"/>
</dbReference>
<comment type="caution">
    <text evidence="2">The sequence shown here is derived from an EMBL/GenBank/DDBJ whole genome shotgun (WGS) entry which is preliminary data.</text>
</comment>
<accession>A0ABS6B1A9</accession>
<proteinExistence type="predicted"/>